<gene>
    <name evidence="1" type="ORF">HPB49_012737</name>
</gene>
<keyword evidence="2" id="KW-1185">Reference proteome</keyword>
<dbReference type="Proteomes" id="UP000821865">
    <property type="component" value="Chromosome 7"/>
</dbReference>
<accession>A0ACB8CFC3</accession>
<evidence type="ECO:0000313" key="2">
    <source>
        <dbReference type="Proteomes" id="UP000821865"/>
    </source>
</evidence>
<name>A0ACB8CFC3_DERSI</name>
<protein>
    <submittedName>
        <fullName evidence="1">Uncharacterized protein</fullName>
    </submittedName>
</protein>
<evidence type="ECO:0000313" key="1">
    <source>
        <dbReference type="EMBL" id="KAH7941371.1"/>
    </source>
</evidence>
<dbReference type="EMBL" id="CM023476">
    <property type="protein sequence ID" value="KAH7941371.1"/>
    <property type="molecule type" value="Genomic_DNA"/>
</dbReference>
<organism evidence="1 2">
    <name type="scientific">Dermacentor silvarum</name>
    <name type="common">Tick</name>
    <dbReference type="NCBI Taxonomy" id="543639"/>
    <lineage>
        <taxon>Eukaryota</taxon>
        <taxon>Metazoa</taxon>
        <taxon>Ecdysozoa</taxon>
        <taxon>Arthropoda</taxon>
        <taxon>Chelicerata</taxon>
        <taxon>Arachnida</taxon>
        <taxon>Acari</taxon>
        <taxon>Parasitiformes</taxon>
        <taxon>Ixodida</taxon>
        <taxon>Ixodoidea</taxon>
        <taxon>Ixodidae</taxon>
        <taxon>Rhipicephalinae</taxon>
        <taxon>Dermacentor</taxon>
    </lineage>
</organism>
<sequence>MAVGRACMCLWHGLRSKLVPPVLSGPSLFRSWSSWSPPTRQPQRWSALRKRLDSVPALRRGLADAGAGSGSSSGASSGASGRSADQFSQRAMKYTFVAFGAMFTGVGGFLVVTWGAPPLDEQGKEMIQDPSREKLLPDPLTEPYYQPPYTLVLEMTGVLVHPDWTYQTGWRFKKRPGVNLFLQQVGPPLFEVVIYTSEQGFTAYPILDSLDPQGYIMYRLFRDATRYTVVQASRVIDEFHAVQDLSCLNRDLSRVIMVDWSADACSLQPSNALRLPKWDGSDDDRTLIDLAQFLRTIATSEVEDVRTVLEYYSQFDNPLEAFKENQRKLQEEKQQVPLEPIPSQRTWAMGLWKRH</sequence>
<comment type="caution">
    <text evidence="1">The sequence shown here is derived from an EMBL/GenBank/DDBJ whole genome shotgun (WGS) entry which is preliminary data.</text>
</comment>
<reference evidence="1" key="1">
    <citation type="submission" date="2020-05" db="EMBL/GenBank/DDBJ databases">
        <title>Large-scale comparative analyses of tick genomes elucidate their genetic diversity and vector capacities.</title>
        <authorList>
            <person name="Jia N."/>
            <person name="Wang J."/>
            <person name="Shi W."/>
            <person name="Du L."/>
            <person name="Sun Y."/>
            <person name="Zhan W."/>
            <person name="Jiang J."/>
            <person name="Wang Q."/>
            <person name="Zhang B."/>
            <person name="Ji P."/>
            <person name="Sakyi L.B."/>
            <person name="Cui X."/>
            <person name="Yuan T."/>
            <person name="Jiang B."/>
            <person name="Yang W."/>
            <person name="Lam T.T.-Y."/>
            <person name="Chang Q."/>
            <person name="Ding S."/>
            <person name="Wang X."/>
            <person name="Zhu J."/>
            <person name="Ruan X."/>
            <person name="Zhao L."/>
            <person name="Wei J."/>
            <person name="Que T."/>
            <person name="Du C."/>
            <person name="Cheng J."/>
            <person name="Dai P."/>
            <person name="Han X."/>
            <person name="Huang E."/>
            <person name="Gao Y."/>
            <person name="Liu J."/>
            <person name="Shao H."/>
            <person name="Ye R."/>
            <person name="Li L."/>
            <person name="Wei W."/>
            <person name="Wang X."/>
            <person name="Wang C."/>
            <person name="Yang T."/>
            <person name="Huo Q."/>
            <person name="Li W."/>
            <person name="Guo W."/>
            <person name="Chen H."/>
            <person name="Zhou L."/>
            <person name="Ni X."/>
            <person name="Tian J."/>
            <person name="Zhou Y."/>
            <person name="Sheng Y."/>
            <person name="Liu T."/>
            <person name="Pan Y."/>
            <person name="Xia L."/>
            <person name="Li J."/>
            <person name="Zhao F."/>
            <person name="Cao W."/>
        </authorList>
    </citation>
    <scope>NUCLEOTIDE SEQUENCE</scope>
    <source>
        <strain evidence="1">Dsil-2018</strain>
    </source>
</reference>
<proteinExistence type="predicted"/>